<evidence type="ECO:0000313" key="2">
    <source>
        <dbReference type="Proteomes" id="UP000005324"/>
    </source>
</evidence>
<proteinExistence type="predicted"/>
<name>D5RIA6_9PROT</name>
<dbReference type="AlphaFoldDB" id="D5RIA6"/>
<evidence type="ECO:0000313" key="1">
    <source>
        <dbReference type="EMBL" id="EFH12973.1"/>
    </source>
</evidence>
<accession>D5RIA6</accession>
<organism evidence="1 2">
    <name type="scientific">Pseudoroseomonas cervicalis ATCC 49957</name>
    <dbReference type="NCBI Taxonomy" id="525371"/>
    <lineage>
        <taxon>Bacteria</taxon>
        <taxon>Pseudomonadati</taxon>
        <taxon>Pseudomonadota</taxon>
        <taxon>Alphaproteobacteria</taxon>
        <taxon>Acetobacterales</taxon>
        <taxon>Roseomonadaceae</taxon>
        <taxon>Roseomonas</taxon>
    </lineage>
</organism>
<evidence type="ECO:0008006" key="3">
    <source>
        <dbReference type="Google" id="ProtNLM"/>
    </source>
</evidence>
<dbReference type="PROSITE" id="PS51257">
    <property type="entry name" value="PROKAR_LIPOPROTEIN"/>
    <property type="match status" value="1"/>
</dbReference>
<dbReference type="RefSeq" id="WP_007003875.1">
    <property type="nucleotide sequence ID" value="NZ_GG770778.1"/>
</dbReference>
<reference evidence="1 2" key="1">
    <citation type="submission" date="2010-04" db="EMBL/GenBank/DDBJ databases">
        <authorList>
            <person name="Qin X."/>
            <person name="Bachman B."/>
            <person name="Battles P."/>
            <person name="Bell A."/>
            <person name="Bess C."/>
            <person name="Bickham C."/>
            <person name="Chaboub L."/>
            <person name="Chen D."/>
            <person name="Coyle M."/>
            <person name="Deiros D.R."/>
            <person name="Dinh H."/>
            <person name="Forbes L."/>
            <person name="Fowler G."/>
            <person name="Francisco L."/>
            <person name="Fu Q."/>
            <person name="Gubbala S."/>
            <person name="Hale W."/>
            <person name="Han Y."/>
            <person name="Hemphill L."/>
            <person name="Highlander S.K."/>
            <person name="Hirani K."/>
            <person name="Hogues M."/>
            <person name="Jackson L."/>
            <person name="Jakkamsetti A."/>
            <person name="Javaid M."/>
            <person name="Jiang H."/>
            <person name="Korchina V."/>
            <person name="Kovar C."/>
            <person name="Lara F."/>
            <person name="Lee S."/>
            <person name="Mata R."/>
            <person name="Mathew T."/>
            <person name="Moen C."/>
            <person name="Morales K."/>
            <person name="Munidasa M."/>
            <person name="Nazareth L."/>
            <person name="Ngo R."/>
            <person name="Nguyen L."/>
            <person name="Okwuonu G."/>
            <person name="Ongeri F."/>
            <person name="Patil S."/>
            <person name="Petrosino J."/>
            <person name="Pham C."/>
            <person name="Pham P."/>
            <person name="Pu L.-L."/>
            <person name="Puazo M."/>
            <person name="Raj R."/>
            <person name="Reid J."/>
            <person name="Rouhana J."/>
            <person name="Saada N."/>
            <person name="Shang Y."/>
            <person name="Simmons D."/>
            <person name="Thornton R."/>
            <person name="Warren J."/>
            <person name="Weissenberger G."/>
            <person name="Zhang J."/>
            <person name="Zhang L."/>
            <person name="Zhou C."/>
            <person name="Zhu D."/>
            <person name="Muzny D."/>
            <person name="Worley K."/>
            <person name="Gibbs R."/>
        </authorList>
    </citation>
    <scope>NUCLEOTIDE SEQUENCE [LARGE SCALE GENOMIC DNA]</scope>
    <source>
        <strain evidence="1 2">ATCC 49957</strain>
    </source>
</reference>
<gene>
    <name evidence="1" type="ORF">HMPREF0731_0816</name>
</gene>
<dbReference type="EMBL" id="ADVL01000138">
    <property type="protein sequence ID" value="EFH12973.1"/>
    <property type="molecule type" value="Genomic_DNA"/>
</dbReference>
<protein>
    <recommendedName>
        <fullName evidence="3">Lipoprotein</fullName>
    </recommendedName>
</protein>
<dbReference type="HOGENOM" id="CLU_1833689_0_0_5"/>
<sequence length="140" mass="14880">MPAPPSRGLAVAALLILGACGATPVERMRAQDPVALGRFPAARDTVAACIIDEATQQGRITASHADGQSDRLRLTISELRPSQRHSTRLLPRMDVLVAPLGPTESEVTLRLAATLFPDRPAVEEVRAGLAECLGQPRTGR</sequence>
<comment type="caution">
    <text evidence="1">The sequence shown here is derived from an EMBL/GenBank/DDBJ whole genome shotgun (WGS) entry which is preliminary data.</text>
</comment>
<dbReference type="Proteomes" id="UP000005324">
    <property type="component" value="Unassembled WGS sequence"/>
</dbReference>
<keyword evidence="2" id="KW-1185">Reference proteome</keyword>